<gene>
    <name evidence="1" type="ORF">ALTATR162_LOCUS5558</name>
</gene>
<evidence type="ECO:0000313" key="2">
    <source>
        <dbReference type="Proteomes" id="UP000676310"/>
    </source>
</evidence>
<proteinExistence type="predicted"/>
<evidence type="ECO:0008006" key="3">
    <source>
        <dbReference type="Google" id="ProtNLM"/>
    </source>
</evidence>
<dbReference type="Gene3D" id="1.20.1280.50">
    <property type="match status" value="1"/>
</dbReference>
<dbReference type="EMBL" id="CAJRGZ010000019">
    <property type="protein sequence ID" value="CAG5159387.1"/>
    <property type="molecule type" value="Genomic_DNA"/>
</dbReference>
<dbReference type="OrthoDB" id="3719074at2759"/>
<name>A0A8J2IA95_9PLEO</name>
<dbReference type="AlphaFoldDB" id="A0A8J2IA95"/>
<dbReference type="RefSeq" id="XP_043169112.1">
    <property type="nucleotide sequence ID" value="XM_043313177.1"/>
</dbReference>
<dbReference type="GeneID" id="67017349"/>
<accession>A0A8J2IA95</accession>
<reference evidence="1" key="1">
    <citation type="submission" date="2021-05" db="EMBL/GenBank/DDBJ databases">
        <authorList>
            <person name="Stam R."/>
        </authorList>
    </citation>
    <scope>NUCLEOTIDE SEQUENCE</scope>
    <source>
        <strain evidence="1">CS162</strain>
    </source>
</reference>
<keyword evidence="2" id="KW-1185">Reference proteome</keyword>
<dbReference type="Proteomes" id="UP000676310">
    <property type="component" value="Unassembled WGS sequence"/>
</dbReference>
<organism evidence="1 2">
    <name type="scientific">Alternaria atra</name>
    <dbReference type="NCBI Taxonomy" id="119953"/>
    <lineage>
        <taxon>Eukaryota</taxon>
        <taxon>Fungi</taxon>
        <taxon>Dikarya</taxon>
        <taxon>Ascomycota</taxon>
        <taxon>Pezizomycotina</taxon>
        <taxon>Dothideomycetes</taxon>
        <taxon>Pleosporomycetidae</taxon>
        <taxon>Pleosporales</taxon>
        <taxon>Pleosporineae</taxon>
        <taxon>Pleosporaceae</taxon>
        <taxon>Alternaria</taxon>
        <taxon>Alternaria sect. Ulocladioides</taxon>
    </lineage>
</organism>
<evidence type="ECO:0000313" key="1">
    <source>
        <dbReference type="EMBL" id="CAG5159387.1"/>
    </source>
</evidence>
<comment type="caution">
    <text evidence="1">The sequence shown here is derived from an EMBL/GenBank/DDBJ whole genome shotgun (WGS) entry which is preliminary data.</text>
</comment>
<sequence>MERQSPLHASRGDNISSLSTLPNEILLQVFSYVDLHRSARVLGYIPDDPPPCPPDEYLISDFRAGCRSLLSIALTCKRFAILVREVLFSMLVLEVSFPETLDELSRSDIFGLIWRFQARPEWKQHVKQLRICMPRGERGVLKLHGPGSVEPHIDYRIYEKACEIVNTLDLPAEWKTGWSAGLGVYFGYTSASVVLALLPNVTTLCISDPNSSLTVGEANADQVPQSGSLSIDRLPLRLPAAPVLSYIKFESPLPPSLSGLDKLANLHTLDLSIKLQGSIHSRVRQDSERFNERRYKQPWIQRLRLDFEVKSVGVWNTTSCRCMTNILRGFPNLRTLEYYAEPSDCKNPYRSVRAFPAYQANIQYYPDAYSALADDVYVDEQHWDRAIYDARTEVTDYQNLVDGMVHLRPTLETLQLPGGFWTLPGAVRKPLPRFDQFLKLKKLIVPQAAIISIKLDNMRFDAVFEGDFELSPMQALPTCLQHLKIFDVDLAFLQSKWLQDLFREQETNNQWPVLRCVEVLMGPTVTRSRLEDLQARRSGVDFWKLADEANLEVIVGRDEESPDV</sequence>
<protein>
    <recommendedName>
        <fullName evidence="3">F-box domain-containing protein</fullName>
    </recommendedName>
</protein>